<proteinExistence type="predicted"/>
<evidence type="ECO:0000313" key="2">
    <source>
        <dbReference type="Proteomes" id="UP001378956"/>
    </source>
</evidence>
<keyword evidence="2" id="KW-1185">Reference proteome</keyword>
<accession>A0ABU8NJR9</accession>
<gene>
    <name evidence="1" type="ORF">WAE58_08695</name>
</gene>
<name>A0ABU8NJR9_9SPHI</name>
<reference evidence="1 2" key="1">
    <citation type="submission" date="2024-03" db="EMBL/GenBank/DDBJ databases">
        <title>Sequence of Lycoming College Course Isolates.</title>
        <authorList>
            <person name="Plotts O."/>
            <person name="Newman J."/>
        </authorList>
    </citation>
    <scope>NUCLEOTIDE SEQUENCE [LARGE SCALE GENOMIC DNA]</scope>
    <source>
        <strain evidence="1 2">CJB-3</strain>
    </source>
</reference>
<dbReference type="EMBL" id="JBBEUB010000002">
    <property type="protein sequence ID" value="MEJ2902503.1"/>
    <property type="molecule type" value="Genomic_DNA"/>
</dbReference>
<sequence length="173" mass="20776">MKPLFYSKDSGHPDDIYHYRPGKPWVKTAELFFIQPEGKHLRVENKNVNCLFNNLTRELFDVHYNHFIQFLNIDFSPIAVQERNYELLVSEQEFLIQKIITSWIYYYTINNLEVKVQRDDFTHPYMTDYILSLLDKKYGIDTLASLALGAHLLRMNLYDYCNTVKGRRTYYNR</sequence>
<organism evidence="1 2">
    <name type="scientific">Pedobacter panaciterrae</name>
    <dbReference type="NCBI Taxonomy" id="363849"/>
    <lineage>
        <taxon>Bacteria</taxon>
        <taxon>Pseudomonadati</taxon>
        <taxon>Bacteroidota</taxon>
        <taxon>Sphingobacteriia</taxon>
        <taxon>Sphingobacteriales</taxon>
        <taxon>Sphingobacteriaceae</taxon>
        <taxon>Pedobacter</taxon>
    </lineage>
</organism>
<dbReference type="RefSeq" id="WP_288879296.1">
    <property type="nucleotide sequence ID" value="NZ_CBFGNQ010000002.1"/>
</dbReference>
<evidence type="ECO:0000313" key="1">
    <source>
        <dbReference type="EMBL" id="MEJ2902503.1"/>
    </source>
</evidence>
<dbReference type="Proteomes" id="UP001378956">
    <property type="component" value="Unassembled WGS sequence"/>
</dbReference>
<comment type="caution">
    <text evidence="1">The sequence shown here is derived from an EMBL/GenBank/DDBJ whole genome shotgun (WGS) entry which is preliminary data.</text>
</comment>
<protein>
    <submittedName>
        <fullName evidence="1">Uncharacterized protein</fullName>
    </submittedName>
</protein>